<dbReference type="GO" id="GO:0016020">
    <property type="term" value="C:membrane"/>
    <property type="evidence" value="ECO:0007669"/>
    <property type="project" value="InterPro"/>
</dbReference>
<feature type="transmembrane region" description="Helical" evidence="3">
    <location>
        <begin position="437"/>
        <end position="457"/>
    </location>
</feature>
<feature type="domain" description="Cytochrome c-type biogenesis protein CcmF C-terminal" evidence="5">
    <location>
        <begin position="356"/>
        <end position="552"/>
    </location>
</feature>
<reference evidence="6 7" key="1">
    <citation type="submission" date="2019-01" db="EMBL/GenBank/DDBJ databases">
        <title>Lacibacter sp. strain TTM-7.</title>
        <authorList>
            <person name="Chen W.-M."/>
        </authorList>
    </citation>
    <scope>NUCLEOTIDE SEQUENCE [LARGE SCALE GENOMIC DNA]</scope>
    <source>
        <strain evidence="6 7">TTM-7</strain>
    </source>
</reference>
<dbReference type="AlphaFoldDB" id="A0A4Q1CEG9"/>
<feature type="domain" description="Cytochrome c assembly protein" evidence="4">
    <location>
        <begin position="105"/>
        <end position="335"/>
    </location>
</feature>
<feature type="transmembrane region" description="Helical" evidence="3">
    <location>
        <begin position="248"/>
        <end position="269"/>
    </location>
</feature>
<feature type="transmembrane region" description="Helical" evidence="3">
    <location>
        <begin position="391"/>
        <end position="409"/>
    </location>
</feature>
<dbReference type="PRINTS" id="PR01410">
    <property type="entry name" value="CCBIOGENESIS"/>
</dbReference>
<dbReference type="InterPro" id="IPR032523">
    <property type="entry name" value="CcmF_C"/>
</dbReference>
<keyword evidence="2" id="KW-0201">Cytochrome c-type biogenesis</keyword>
<proteinExistence type="inferred from homology"/>
<keyword evidence="3" id="KW-1133">Transmembrane helix</keyword>
<dbReference type="OrthoDB" id="9761451at2"/>
<dbReference type="RefSeq" id="WP_129132600.1">
    <property type="nucleotide sequence ID" value="NZ_SDHW01000007.1"/>
</dbReference>
<feature type="transmembrane region" description="Helical" evidence="3">
    <location>
        <begin position="469"/>
        <end position="489"/>
    </location>
</feature>
<name>A0A4Q1CEG9_9BACT</name>
<feature type="transmembrane region" description="Helical" evidence="3">
    <location>
        <begin position="495"/>
        <end position="519"/>
    </location>
</feature>
<dbReference type="GO" id="GO:0017004">
    <property type="term" value="P:cytochrome complex assembly"/>
    <property type="evidence" value="ECO:0007669"/>
    <property type="project" value="UniProtKB-KW"/>
</dbReference>
<feature type="transmembrane region" description="Helical" evidence="3">
    <location>
        <begin position="108"/>
        <end position="124"/>
    </location>
</feature>
<dbReference type="InterPro" id="IPR002541">
    <property type="entry name" value="Cyt_c_assembly"/>
</dbReference>
<dbReference type="Pfam" id="PF01578">
    <property type="entry name" value="Cytochrom_C_asm"/>
    <property type="match status" value="1"/>
</dbReference>
<feature type="transmembrane region" description="Helical" evidence="3">
    <location>
        <begin position="136"/>
        <end position="154"/>
    </location>
</feature>
<keyword evidence="7" id="KW-1185">Reference proteome</keyword>
<dbReference type="PANTHER" id="PTHR43653:SF1">
    <property type="entry name" value="CYTOCHROME C-TYPE BIOGENESIS PROTEIN CCMF"/>
    <property type="match status" value="1"/>
</dbReference>
<comment type="caution">
    <text evidence="6">The sequence shown here is derived from an EMBL/GenBank/DDBJ whole genome shotgun (WGS) entry which is preliminary data.</text>
</comment>
<dbReference type="Proteomes" id="UP000290204">
    <property type="component" value="Unassembled WGS sequence"/>
</dbReference>
<protein>
    <submittedName>
        <fullName evidence="6">Cytochrome c assembly protein</fullName>
    </submittedName>
</protein>
<comment type="similarity">
    <text evidence="1">Belongs to the CcmF/CycK/Ccl1/NrfE/CcsA family.</text>
</comment>
<feature type="transmembrane region" description="Helical" evidence="3">
    <location>
        <begin position="531"/>
        <end position="551"/>
    </location>
</feature>
<feature type="transmembrane region" description="Helical" evidence="3">
    <location>
        <begin position="351"/>
        <end position="370"/>
    </location>
</feature>
<dbReference type="EMBL" id="SDHW01000007">
    <property type="protein sequence ID" value="RXK58171.1"/>
    <property type="molecule type" value="Genomic_DNA"/>
</dbReference>
<keyword evidence="3" id="KW-0812">Transmembrane</keyword>
<evidence type="ECO:0000313" key="6">
    <source>
        <dbReference type="EMBL" id="RXK58171.1"/>
    </source>
</evidence>
<dbReference type="Pfam" id="PF16327">
    <property type="entry name" value="CcmF_C"/>
    <property type="match status" value="1"/>
</dbReference>
<feature type="transmembrane region" description="Helical" evidence="3">
    <location>
        <begin position="289"/>
        <end position="305"/>
    </location>
</feature>
<evidence type="ECO:0000256" key="1">
    <source>
        <dbReference type="ARBA" id="ARBA00009186"/>
    </source>
</evidence>
<feature type="transmembrane region" description="Helical" evidence="3">
    <location>
        <begin position="12"/>
        <end position="33"/>
    </location>
</feature>
<dbReference type="InterPro" id="IPR003567">
    <property type="entry name" value="Cyt_c_biogenesis"/>
</dbReference>
<feature type="transmembrane region" description="Helical" evidence="3">
    <location>
        <begin position="791"/>
        <end position="811"/>
    </location>
</feature>
<sequence length="822" mass="92106">MPYSGEQLLPGQIGTFLAIVSFVASLLATVAYFKATTVANPLQQQSWKRIARVAFLAEIVSVIGIFFVLYFIISNHRFEYKYAWQHSNYQLPMQYILSCFWEGQEGSFLLWSFWHCILGGIILLREKKWEAPVMTTISFMQFALATMVIGIYFFDFKIGSNPFVLMRDQGMLSPEQFPIGFDSEGHLRNDYLSFIRDGNGLNPLLQNYWMVIHPPVLFLGFASTIVPFAFAIAGLWKKDYSGWVLPSRPWAIFSAGILGLGIMMGAAWAYESLTFGGYWAWDPVENASLVPWLISICGIHTLIAYKHTGHSLRATFLFFILQFLFIIYSTFLTRSGILGDTSVHAFTDLGMNTQLLTFLLIFVVPSFVLFGIRYKQIPTVAKEEVISAREFWLFVGSLLFFISALFIIGKTSLPVVNKIFGTKYAPAEDLEYSYNKVLILFSFVIAILTAISQYLKYKQTAGAAFIKSIWLPTLIALIASLSISIFGDINYNKYGIGYLAAIHLSIFASVYAIVANALYIVTGIKGKMIKAGASIAHVGFGLTLLGVLISASKKEVLSWNTSGIMVNFGEQSQENPAENLTLVKGIATDMGKYMVTYQGDSTHPSDPKQYFKIHFQYKNKNEGFTLYPDAFVNFKGNEGIMANPDSKHYLHKDVFTYITSLPNKEKNRDTASFKDHKLQPGDTVFYSQGFLVLDKVGRNITRKNIPYETTDSVFAASLTVYAKDSSKYTAEPMLILRGNNVMPVADTVISQSLILAFKGADADGINLGVKESNAVLEYVTLKAYQFPAINVLWLGILVMTFGSMLATWNHIQKNRKAELKKV</sequence>
<evidence type="ECO:0000259" key="5">
    <source>
        <dbReference type="Pfam" id="PF16327"/>
    </source>
</evidence>
<accession>A0A4Q1CEG9</accession>
<dbReference type="GO" id="GO:0020037">
    <property type="term" value="F:heme binding"/>
    <property type="evidence" value="ECO:0007669"/>
    <property type="project" value="InterPro"/>
</dbReference>
<feature type="transmembrane region" description="Helical" evidence="3">
    <location>
        <begin position="312"/>
        <end position="331"/>
    </location>
</feature>
<evidence type="ECO:0000256" key="2">
    <source>
        <dbReference type="ARBA" id="ARBA00022748"/>
    </source>
</evidence>
<evidence type="ECO:0000259" key="4">
    <source>
        <dbReference type="Pfam" id="PF01578"/>
    </source>
</evidence>
<gene>
    <name evidence="6" type="ORF">ESA94_19365</name>
</gene>
<feature type="transmembrane region" description="Helical" evidence="3">
    <location>
        <begin position="53"/>
        <end position="73"/>
    </location>
</feature>
<feature type="transmembrane region" description="Helical" evidence="3">
    <location>
        <begin position="216"/>
        <end position="236"/>
    </location>
</feature>
<dbReference type="GO" id="GO:0015232">
    <property type="term" value="F:heme transmembrane transporter activity"/>
    <property type="evidence" value="ECO:0007669"/>
    <property type="project" value="InterPro"/>
</dbReference>
<dbReference type="PANTHER" id="PTHR43653">
    <property type="entry name" value="CYTOCHROME C ASSEMBLY PROTEIN-RELATED"/>
    <property type="match status" value="1"/>
</dbReference>
<evidence type="ECO:0000256" key="3">
    <source>
        <dbReference type="SAM" id="Phobius"/>
    </source>
</evidence>
<evidence type="ECO:0000313" key="7">
    <source>
        <dbReference type="Proteomes" id="UP000290204"/>
    </source>
</evidence>
<keyword evidence="3" id="KW-0472">Membrane</keyword>
<organism evidence="6 7">
    <name type="scientific">Lacibacter luteus</name>
    <dbReference type="NCBI Taxonomy" id="2508719"/>
    <lineage>
        <taxon>Bacteria</taxon>
        <taxon>Pseudomonadati</taxon>
        <taxon>Bacteroidota</taxon>
        <taxon>Chitinophagia</taxon>
        <taxon>Chitinophagales</taxon>
        <taxon>Chitinophagaceae</taxon>
        <taxon>Lacibacter</taxon>
    </lineage>
</organism>